<dbReference type="AlphaFoldDB" id="A0A0A8YUX0"/>
<dbReference type="EMBL" id="GBRH01267494">
    <property type="protein sequence ID" value="JAD30401.1"/>
    <property type="molecule type" value="Transcribed_RNA"/>
</dbReference>
<proteinExistence type="predicted"/>
<name>A0A0A8YUX0_ARUDO</name>
<reference evidence="1" key="2">
    <citation type="journal article" date="2015" name="Data Brief">
        <title>Shoot transcriptome of the giant reed, Arundo donax.</title>
        <authorList>
            <person name="Barrero R.A."/>
            <person name="Guerrero F.D."/>
            <person name="Moolhuijzen P."/>
            <person name="Goolsby J.A."/>
            <person name="Tidwell J."/>
            <person name="Bellgard S.E."/>
            <person name="Bellgard M.I."/>
        </authorList>
    </citation>
    <scope>NUCLEOTIDE SEQUENCE</scope>
    <source>
        <tissue evidence="1">Shoot tissue taken approximately 20 cm above the soil surface</tissue>
    </source>
</reference>
<evidence type="ECO:0000313" key="1">
    <source>
        <dbReference type="EMBL" id="JAD30401.1"/>
    </source>
</evidence>
<accession>A0A0A8YUX0</accession>
<reference evidence="1" key="1">
    <citation type="submission" date="2014-09" db="EMBL/GenBank/DDBJ databases">
        <authorList>
            <person name="Magalhaes I.L.F."/>
            <person name="Oliveira U."/>
            <person name="Santos F.R."/>
            <person name="Vidigal T.H.D.A."/>
            <person name="Brescovit A.D."/>
            <person name="Santos A.J."/>
        </authorList>
    </citation>
    <scope>NUCLEOTIDE SEQUENCE</scope>
    <source>
        <tissue evidence="1">Shoot tissue taken approximately 20 cm above the soil surface</tissue>
    </source>
</reference>
<sequence>MCHFPSWLAVEQIFGHPLCFPRSLLQYSLQMLLSARTTECMLYKEGLEATQQHGAALVS</sequence>
<protein>
    <submittedName>
        <fullName evidence="1">Uncharacterized protein</fullName>
    </submittedName>
</protein>
<organism evidence="1">
    <name type="scientific">Arundo donax</name>
    <name type="common">Giant reed</name>
    <name type="synonym">Donax arundinaceus</name>
    <dbReference type="NCBI Taxonomy" id="35708"/>
    <lineage>
        <taxon>Eukaryota</taxon>
        <taxon>Viridiplantae</taxon>
        <taxon>Streptophyta</taxon>
        <taxon>Embryophyta</taxon>
        <taxon>Tracheophyta</taxon>
        <taxon>Spermatophyta</taxon>
        <taxon>Magnoliopsida</taxon>
        <taxon>Liliopsida</taxon>
        <taxon>Poales</taxon>
        <taxon>Poaceae</taxon>
        <taxon>PACMAD clade</taxon>
        <taxon>Arundinoideae</taxon>
        <taxon>Arundineae</taxon>
        <taxon>Arundo</taxon>
    </lineage>
</organism>